<gene>
    <name evidence="2" type="ORF">Golax_001041</name>
</gene>
<dbReference type="Proteomes" id="UP000593574">
    <property type="component" value="Unassembled WGS sequence"/>
</dbReference>
<evidence type="ECO:0000256" key="1">
    <source>
        <dbReference type="SAM" id="MobiDB-lite"/>
    </source>
</evidence>
<organism evidence="2 3">
    <name type="scientific">Gossypium laxum</name>
    <dbReference type="NCBI Taxonomy" id="34288"/>
    <lineage>
        <taxon>Eukaryota</taxon>
        <taxon>Viridiplantae</taxon>
        <taxon>Streptophyta</taxon>
        <taxon>Embryophyta</taxon>
        <taxon>Tracheophyta</taxon>
        <taxon>Spermatophyta</taxon>
        <taxon>Magnoliopsida</taxon>
        <taxon>eudicotyledons</taxon>
        <taxon>Gunneridae</taxon>
        <taxon>Pentapetalae</taxon>
        <taxon>rosids</taxon>
        <taxon>malvids</taxon>
        <taxon>Malvales</taxon>
        <taxon>Malvaceae</taxon>
        <taxon>Malvoideae</taxon>
        <taxon>Gossypium</taxon>
    </lineage>
</organism>
<feature type="region of interest" description="Disordered" evidence="1">
    <location>
        <begin position="70"/>
        <end position="113"/>
    </location>
</feature>
<comment type="caution">
    <text evidence="2">The sequence shown here is derived from an EMBL/GenBank/DDBJ whole genome shotgun (WGS) entry which is preliminary data.</text>
</comment>
<proteinExistence type="predicted"/>
<keyword evidence="3" id="KW-1185">Reference proteome</keyword>
<feature type="compositionally biased region" description="Basic and acidic residues" evidence="1">
    <location>
        <begin position="79"/>
        <end position="91"/>
    </location>
</feature>
<dbReference type="AlphaFoldDB" id="A0A7J9AXD5"/>
<dbReference type="EMBL" id="JABEZV010000013">
    <property type="protein sequence ID" value="MBA0728109.1"/>
    <property type="molecule type" value="Genomic_DNA"/>
</dbReference>
<evidence type="ECO:0000313" key="2">
    <source>
        <dbReference type="EMBL" id="MBA0728109.1"/>
    </source>
</evidence>
<protein>
    <submittedName>
        <fullName evidence="2">Uncharacterized protein</fullName>
    </submittedName>
</protein>
<feature type="compositionally biased region" description="Acidic residues" evidence="1">
    <location>
        <begin position="92"/>
        <end position="113"/>
    </location>
</feature>
<name>A0A7J9AXD5_9ROSI</name>
<accession>A0A7J9AXD5</accession>
<evidence type="ECO:0000313" key="3">
    <source>
        <dbReference type="Proteomes" id="UP000593574"/>
    </source>
</evidence>
<sequence>MVKNLRFLPLVSDGLVQKNKSSNENYWTVHEANQKNSIPKIEWMIRLMQETSPALQEFVQQNNMKVPNYLPNMFGPIHSHHEAEEKGREDREDSEDGEGEEKGDEMDFVEKDD</sequence>
<reference evidence="2 3" key="1">
    <citation type="journal article" date="2019" name="Genome Biol. Evol.">
        <title>Insights into the evolution of the New World diploid cottons (Gossypium, subgenus Houzingenia) based on genome sequencing.</title>
        <authorList>
            <person name="Grover C.E."/>
            <person name="Arick M.A. 2nd"/>
            <person name="Thrash A."/>
            <person name="Conover J.L."/>
            <person name="Sanders W.S."/>
            <person name="Peterson D.G."/>
            <person name="Frelichowski J.E."/>
            <person name="Scheffler J.A."/>
            <person name="Scheffler B.E."/>
            <person name="Wendel J.F."/>
        </authorList>
    </citation>
    <scope>NUCLEOTIDE SEQUENCE [LARGE SCALE GENOMIC DNA]</scope>
    <source>
        <strain evidence="2">4</strain>
        <tissue evidence="2">Leaf</tissue>
    </source>
</reference>